<name>A0A229T009_9PSEU</name>
<comment type="caution">
    <text evidence="1">The sequence shown here is derived from an EMBL/GenBank/DDBJ whole genome shotgun (WGS) entry which is preliminary data.</text>
</comment>
<sequence>MRATSRNSPIRAGRELYCRSEQTRAETGACGLPDVMTNLSGSERDQIETDVDRLTQVRTHRGGPRIRAQLLYYPLTDPQCTSDSHRRFATG</sequence>
<evidence type="ECO:0000313" key="1">
    <source>
        <dbReference type="EMBL" id="OXM64363.1"/>
    </source>
</evidence>
<evidence type="ECO:0000313" key="2">
    <source>
        <dbReference type="Proteomes" id="UP000215199"/>
    </source>
</evidence>
<proteinExistence type="predicted"/>
<accession>A0A229T009</accession>
<gene>
    <name evidence="1" type="ORF">CF165_26810</name>
</gene>
<dbReference type="EMBL" id="NMUL01000029">
    <property type="protein sequence ID" value="OXM64363.1"/>
    <property type="molecule type" value="Genomic_DNA"/>
</dbReference>
<dbReference type="AlphaFoldDB" id="A0A229T009"/>
<reference evidence="2" key="1">
    <citation type="submission" date="2017-07" db="EMBL/GenBank/DDBJ databases">
        <title>Comparative genome mining reveals phylogenetic distribution patterns of secondary metabolites in Amycolatopsis.</title>
        <authorList>
            <person name="Adamek M."/>
            <person name="Alanjary M."/>
            <person name="Sales-Ortells H."/>
            <person name="Goodfellow M."/>
            <person name="Bull A.T."/>
            <person name="Kalinowski J."/>
            <person name="Ziemert N."/>
        </authorList>
    </citation>
    <scope>NUCLEOTIDE SEQUENCE [LARGE SCALE GENOMIC DNA]</scope>
    <source>
        <strain evidence="2">H5</strain>
    </source>
</reference>
<keyword evidence="2" id="KW-1185">Reference proteome</keyword>
<dbReference type="Proteomes" id="UP000215199">
    <property type="component" value="Unassembled WGS sequence"/>
</dbReference>
<protein>
    <submittedName>
        <fullName evidence="1">Uncharacterized protein</fullName>
    </submittedName>
</protein>
<organism evidence="1 2">
    <name type="scientific">Amycolatopsis vastitatis</name>
    <dbReference type="NCBI Taxonomy" id="1905142"/>
    <lineage>
        <taxon>Bacteria</taxon>
        <taxon>Bacillati</taxon>
        <taxon>Actinomycetota</taxon>
        <taxon>Actinomycetes</taxon>
        <taxon>Pseudonocardiales</taxon>
        <taxon>Pseudonocardiaceae</taxon>
        <taxon>Amycolatopsis</taxon>
    </lineage>
</organism>